<evidence type="ECO:0000313" key="5">
    <source>
        <dbReference type="Proteomes" id="UP000054495"/>
    </source>
</evidence>
<protein>
    <submittedName>
        <fullName evidence="4">Zona pellucida-like domain protein</fullName>
    </submittedName>
</protein>
<evidence type="ECO:0000313" key="4">
    <source>
        <dbReference type="EMBL" id="EPB72879.1"/>
    </source>
</evidence>
<evidence type="ECO:0000256" key="1">
    <source>
        <dbReference type="SAM" id="MobiDB-lite"/>
    </source>
</evidence>
<reference evidence="4 5" key="1">
    <citation type="submission" date="2013-05" db="EMBL/GenBank/DDBJ databases">
        <title>Draft genome of the parasitic nematode Anyclostoma ceylanicum.</title>
        <authorList>
            <person name="Mitreva M."/>
        </authorList>
    </citation>
    <scope>NUCLEOTIDE SEQUENCE [LARGE SCALE GENOMIC DNA]</scope>
</reference>
<dbReference type="PANTHER" id="PTHR46560:SF5">
    <property type="entry name" value="CYPHER, ISOFORM B"/>
    <property type="match status" value="1"/>
</dbReference>
<gene>
    <name evidence="4" type="ORF">ANCCEY_08053</name>
</gene>
<dbReference type="EMBL" id="KE125019">
    <property type="protein sequence ID" value="EPB72879.1"/>
    <property type="molecule type" value="Genomic_DNA"/>
</dbReference>
<feature type="domain" description="ZP" evidence="3">
    <location>
        <begin position="52"/>
        <end position="323"/>
    </location>
</feature>
<accession>A0A0D6LM25</accession>
<proteinExistence type="predicted"/>
<evidence type="ECO:0000259" key="3">
    <source>
        <dbReference type="PROSITE" id="PS51034"/>
    </source>
</evidence>
<sequence>MLKLRIAIKHTTNCCRRPQQAPHRSTPMRLVVLVVIVSTCQSLPAIINTSIACDKTDFLLRIKFNETFTGLIQTEKGDPNCVYVNASIQRSSDYEVKIPLIGCETIRNQEGNFENEIAVQNGNMFDPKTDKRYLLTCIPASPIFRDSQVTVSFGGVTIDTDVTTAISLVNSPKASLVDYEVSVRDGDDSSAPALKRPLAVGDRVTYTVHLAPSTRGRIGRCWASDGKSELELSDNDGCSVQRSGEVWGDFEVSRDQRGTTFLNHIKAWAFPTRRRVTPPILSVMTHPPPLSPANFSNEVNIFCNLHVCVDCEQVSCRSRPRRVPQSHGDVADPQASDDLAPPIPIRASFRLRRETESQPPTTSPIEMPDISGGCHALFSLISLTFVMFCL</sequence>
<evidence type="ECO:0000256" key="2">
    <source>
        <dbReference type="SAM" id="SignalP"/>
    </source>
</evidence>
<feature type="chain" id="PRO_5002307170" evidence="2">
    <location>
        <begin position="43"/>
        <end position="390"/>
    </location>
</feature>
<organism evidence="4 5">
    <name type="scientific">Ancylostoma ceylanicum</name>
    <dbReference type="NCBI Taxonomy" id="53326"/>
    <lineage>
        <taxon>Eukaryota</taxon>
        <taxon>Metazoa</taxon>
        <taxon>Ecdysozoa</taxon>
        <taxon>Nematoda</taxon>
        <taxon>Chromadorea</taxon>
        <taxon>Rhabditida</taxon>
        <taxon>Rhabditina</taxon>
        <taxon>Rhabditomorpha</taxon>
        <taxon>Strongyloidea</taxon>
        <taxon>Ancylostomatidae</taxon>
        <taxon>Ancylostomatinae</taxon>
        <taxon>Ancylostoma</taxon>
    </lineage>
</organism>
<dbReference type="Proteomes" id="UP000054495">
    <property type="component" value="Unassembled WGS sequence"/>
</dbReference>
<name>A0A0D6LM25_9BILA</name>
<dbReference type="InterPro" id="IPR001507">
    <property type="entry name" value="ZP_dom"/>
</dbReference>
<dbReference type="PROSITE" id="PS51034">
    <property type="entry name" value="ZP_2"/>
    <property type="match status" value="1"/>
</dbReference>
<dbReference type="AlphaFoldDB" id="A0A0D6LM25"/>
<feature type="signal peptide" evidence="2">
    <location>
        <begin position="1"/>
        <end position="42"/>
    </location>
</feature>
<feature type="region of interest" description="Disordered" evidence="1">
    <location>
        <begin position="321"/>
        <end position="341"/>
    </location>
</feature>
<keyword evidence="2" id="KW-0732">Signal</keyword>
<dbReference type="PANTHER" id="PTHR46560">
    <property type="entry name" value="CYPHER, ISOFORM B"/>
    <property type="match status" value="1"/>
</dbReference>
<keyword evidence="5" id="KW-1185">Reference proteome</keyword>